<organism evidence="2 3">
    <name type="scientific">Snodgrassella alvi</name>
    <dbReference type="NCBI Taxonomy" id="1196083"/>
    <lineage>
        <taxon>Bacteria</taxon>
        <taxon>Pseudomonadati</taxon>
        <taxon>Pseudomonadota</taxon>
        <taxon>Betaproteobacteria</taxon>
        <taxon>Neisseriales</taxon>
        <taxon>Neisseriaceae</taxon>
        <taxon>Snodgrassella</taxon>
    </lineage>
</organism>
<reference evidence="2 3" key="1">
    <citation type="journal article" date="2017" name="MBio">
        <title>Type VI secretion-mediated competition in the bee gut microbiome.</title>
        <authorList>
            <person name="Steele M.I."/>
            <person name="Kwong W.K."/>
            <person name="Powell J.E."/>
            <person name="Whiteley M."/>
            <person name="Moran N.A."/>
        </authorList>
    </citation>
    <scope>NUCLEOTIDE SEQUENCE [LARGE SCALE GENOMIC DNA]</scope>
    <source>
        <strain evidence="2 3">Ruf1-X</strain>
    </source>
</reference>
<proteinExistence type="predicted"/>
<dbReference type="PANTHER" id="PTHR33371">
    <property type="entry name" value="INTERMEMBRANE PHOSPHOLIPID TRANSPORT SYSTEM BINDING PROTEIN MLAD-RELATED"/>
    <property type="match status" value="1"/>
</dbReference>
<gene>
    <name evidence="2" type="ORF">BHC46_03445</name>
</gene>
<dbReference type="InterPro" id="IPR052336">
    <property type="entry name" value="MlaD_Phospholipid_Transporter"/>
</dbReference>
<dbReference type="GO" id="GO:0005543">
    <property type="term" value="F:phospholipid binding"/>
    <property type="evidence" value="ECO:0007669"/>
    <property type="project" value="TreeGrafter"/>
</dbReference>
<accession>A0A066TEZ3</accession>
<dbReference type="Pfam" id="PF02470">
    <property type="entry name" value="MlaD"/>
    <property type="match status" value="1"/>
</dbReference>
<dbReference type="Proteomes" id="UP000229970">
    <property type="component" value="Unassembled WGS sequence"/>
</dbReference>
<dbReference type="RefSeq" id="WP_037405016.1">
    <property type="nucleotide sequence ID" value="NZ_MEIP01000012.1"/>
</dbReference>
<protein>
    <submittedName>
        <fullName evidence="2">Outer membrane lipid asymmetry maintenance protein MlaD</fullName>
    </submittedName>
</protein>
<evidence type="ECO:0000313" key="3">
    <source>
        <dbReference type="Proteomes" id="UP000229970"/>
    </source>
</evidence>
<dbReference type="NCBIfam" id="TIGR04430">
    <property type="entry name" value="OM_asym_MlaD"/>
    <property type="match status" value="1"/>
</dbReference>
<evidence type="ECO:0000259" key="1">
    <source>
        <dbReference type="Pfam" id="PF02470"/>
    </source>
</evidence>
<evidence type="ECO:0000313" key="2">
    <source>
        <dbReference type="EMBL" id="PIT48771.1"/>
    </source>
</evidence>
<comment type="caution">
    <text evidence="2">The sequence shown here is derived from an EMBL/GenBank/DDBJ whole genome shotgun (WGS) entry which is preliminary data.</text>
</comment>
<sequence>MKKNSLEMLVGLFVLIGIVAILFLSFRVAGGNGIGSAQPSYTVTASFNDIGGLKAQAPVKIAGVVIGRVDKIVLDTKDYQAKVTLKIDKKYQLSTDTSAQVLTSGLLGDQYIGLSPGGDPDNLTDGSEIYLTGSALVLEQLIGKFMTNFAEGNAKSDNKTNSTAASN</sequence>
<dbReference type="InterPro" id="IPR030970">
    <property type="entry name" value="ABC_MlaD"/>
</dbReference>
<dbReference type="OrthoDB" id="9788420at2"/>
<dbReference type="InterPro" id="IPR003399">
    <property type="entry name" value="Mce/MlaD"/>
</dbReference>
<dbReference type="PANTHER" id="PTHR33371:SF4">
    <property type="entry name" value="INTERMEMBRANE PHOSPHOLIPID TRANSPORT SYSTEM BINDING PROTEIN MLAD"/>
    <property type="match status" value="1"/>
</dbReference>
<dbReference type="GO" id="GO:0005548">
    <property type="term" value="F:phospholipid transporter activity"/>
    <property type="evidence" value="ECO:0007669"/>
    <property type="project" value="TreeGrafter"/>
</dbReference>
<name>A0A066TEZ3_9NEIS</name>
<feature type="domain" description="Mce/MlaD" evidence="1">
    <location>
        <begin position="40"/>
        <end position="117"/>
    </location>
</feature>
<dbReference type="EMBL" id="MEIP01000012">
    <property type="protein sequence ID" value="PIT48771.1"/>
    <property type="molecule type" value="Genomic_DNA"/>
</dbReference>
<dbReference type="eggNOG" id="COG1463">
    <property type="taxonomic scope" value="Bacteria"/>
</dbReference>
<dbReference type="AlphaFoldDB" id="A0A066TEZ3"/>